<dbReference type="SUPFAM" id="SSF48239">
    <property type="entry name" value="Terpenoid cyclases/Protein prenyltransferases"/>
    <property type="match status" value="1"/>
</dbReference>
<keyword evidence="3" id="KW-1185">Reference proteome</keyword>
<protein>
    <recommendedName>
        <fullName evidence="1">Squalene cyclase C-terminal domain-containing protein</fullName>
    </recommendedName>
</protein>
<reference evidence="3" key="1">
    <citation type="submission" date="2019-10" db="EMBL/GenBank/DDBJ databases">
        <title>Lacipirellula parvula gen. nov., sp. nov., representing a lineage of planctomycetes widespread in freshwater anoxic habitats, and description of the family Lacipirellulaceae.</title>
        <authorList>
            <person name="Dedysh S.N."/>
            <person name="Kulichevskaya I.S."/>
            <person name="Beletsky A.V."/>
            <person name="Rakitin A.L."/>
            <person name="Mardanov A.V."/>
            <person name="Ivanova A.A."/>
            <person name="Saltykova V.X."/>
            <person name="Rijpstra W.I.C."/>
            <person name="Sinninghe Damste J.S."/>
            <person name="Ravin N.V."/>
        </authorList>
    </citation>
    <scope>NUCLEOTIDE SEQUENCE [LARGE SCALE GENOMIC DNA]</scope>
    <source>
        <strain evidence="3">PX69</strain>
    </source>
</reference>
<dbReference type="KEGG" id="lpav:PLANPX_3073"/>
<dbReference type="Pfam" id="PF13243">
    <property type="entry name" value="SQHop_cyclase_C"/>
    <property type="match status" value="1"/>
</dbReference>
<gene>
    <name evidence="2" type="ORF">PLANPX_3073</name>
</gene>
<dbReference type="AlphaFoldDB" id="A0A5K7XF02"/>
<sequence>MMAAVAIDARRCGRSAVRERVRIFPVAVAPPAMMAVLYAALFSFALAVPRGAHAYTPESPEVVALIDKGLKYLEANSHPEVGGQCLIALAFLKRGMPADHPKIEEAVEWCRRSVTEEQQRNYIYGKCIAIIFLTELDAVKHRDLINEYLKQLKDHQKEHGGFSYKGVPTGDTSQTQYAALAYWELLNHGISPDADSVQRCLNWIMRTRDPSGVWGYQGIDPGNFTLVEQPDKPGVSMAAAGMSGTLILGNLVGILKPPQEANLTAAGDELPDALKRVETSKTARAPTLPRGSIEPQRVTECVAAGSAWFDKNFTFEVHEYKSYYLYSIERFRSFQEYLDGTATEEPEWYNQGVEILKKSQQPEGCWSDESGNACATAFSVLFLLRSTQKSIEASLGEGTLVGGRGLPRDLSKMKLRGGKLIVEHKTTEADQLMGMLEDSNSAALDELLDSPAALSVDNVTAADARRLQQVVKSGPAGARIMAVRALSQLRDVEYAPTLIFALTDPDRRVVREARDGLKSVSRRFEGYGPSDNFEDPERRAAIERWKEWYRTVRPDAPPLP</sequence>
<accession>A0A5K7XF02</accession>
<dbReference type="Gene3D" id="1.25.10.10">
    <property type="entry name" value="Leucine-rich Repeat Variant"/>
    <property type="match status" value="1"/>
</dbReference>
<organism evidence="2 3">
    <name type="scientific">Lacipirellula parvula</name>
    <dbReference type="NCBI Taxonomy" id="2650471"/>
    <lineage>
        <taxon>Bacteria</taxon>
        <taxon>Pseudomonadati</taxon>
        <taxon>Planctomycetota</taxon>
        <taxon>Planctomycetia</taxon>
        <taxon>Pirellulales</taxon>
        <taxon>Lacipirellulaceae</taxon>
        <taxon>Lacipirellula</taxon>
    </lineage>
</organism>
<evidence type="ECO:0000313" key="2">
    <source>
        <dbReference type="EMBL" id="BBO33461.1"/>
    </source>
</evidence>
<proteinExistence type="predicted"/>
<dbReference type="Gene3D" id="1.50.10.20">
    <property type="match status" value="1"/>
</dbReference>
<evidence type="ECO:0000259" key="1">
    <source>
        <dbReference type="Pfam" id="PF13243"/>
    </source>
</evidence>
<dbReference type="Proteomes" id="UP000326837">
    <property type="component" value="Chromosome"/>
</dbReference>
<dbReference type="InterPro" id="IPR016024">
    <property type="entry name" value="ARM-type_fold"/>
</dbReference>
<name>A0A5K7XF02_9BACT</name>
<evidence type="ECO:0000313" key="3">
    <source>
        <dbReference type="Proteomes" id="UP000326837"/>
    </source>
</evidence>
<dbReference type="EMBL" id="AP021861">
    <property type="protein sequence ID" value="BBO33461.1"/>
    <property type="molecule type" value="Genomic_DNA"/>
</dbReference>
<feature type="domain" description="Squalene cyclase C-terminal" evidence="1">
    <location>
        <begin position="80"/>
        <end position="217"/>
    </location>
</feature>
<dbReference type="InterPro" id="IPR032696">
    <property type="entry name" value="SQ_cyclase_C"/>
</dbReference>
<dbReference type="InterPro" id="IPR011989">
    <property type="entry name" value="ARM-like"/>
</dbReference>
<dbReference type="SUPFAM" id="SSF48371">
    <property type="entry name" value="ARM repeat"/>
    <property type="match status" value="1"/>
</dbReference>
<dbReference type="InterPro" id="IPR008930">
    <property type="entry name" value="Terpenoid_cyclase/PrenylTrfase"/>
</dbReference>